<dbReference type="InterPro" id="IPR036397">
    <property type="entry name" value="RNaseH_sf"/>
</dbReference>
<dbReference type="Proteomes" id="UP000825002">
    <property type="component" value="Unassembled WGS sequence"/>
</dbReference>
<dbReference type="InterPro" id="IPR013103">
    <property type="entry name" value="RVT_2"/>
</dbReference>
<evidence type="ECO:0000313" key="22">
    <source>
        <dbReference type="EMBL" id="KAG9509473.1"/>
    </source>
</evidence>
<feature type="domain" description="CCHC-type" evidence="20">
    <location>
        <begin position="43"/>
        <end position="58"/>
    </location>
</feature>
<keyword evidence="10" id="KW-0067">ATP-binding</keyword>
<evidence type="ECO:0000256" key="18">
    <source>
        <dbReference type="PROSITE-ProRule" id="PRU00047"/>
    </source>
</evidence>
<evidence type="ECO:0000256" key="5">
    <source>
        <dbReference type="ARBA" id="ARBA00022723"/>
    </source>
</evidence>
<dbReference type="InterPro" id="IPR039537">
    <property type="entry name" value="Retrotran_Ty1/copia-like"/>
</dbReference>
<dbReference type="SUPFAM" id="SSF57756">
    <property type="entry name" value="Retrovirus zinc finger-like domains"/>
    <property type="match status" value="1"/>
</dbReference>
<evidence type="ECO:0000256" key="7">
    <source>
        <dbReference type="ARBA" id="ARBA00022750"/>
    </source>
</evidence>
<dbReference type="InterPro" id="IPR001878">
    <property type="entry name" value="Znf_CCHC"/>
</dbReference>
<feature type="domain" description="Integrase catalytic" evidence="21">
    <location>
        <begin position="324"/>
        <end position="436"/>
    </location>
</feature>
<dbReference type="PROSITE" id="PS50158">
    <property type="entry name" value="ZF_CCHC"/>
    <property type="match status" value="1"/>
</dbReference>
<protein>
    <recommendedName>
        <fullName evidence="24">Polyprotein</fullName>
    </recommendedName>
</protein>
<evidence type="ECO:0000259" key="20">
    <source>
        <dbReference type="PROSITE" id="PS50158"/>
    </source>
</evidence>
<reference evidence="22 23" key="1">
    <citation type="submission" date="2020-10" db="EMBL/GenBank/DDBJ databases">
        <authorList>
            <person name="Klimov P.B."/>
            <person name="Dyachkov S.M."/>
            <person name="Chetverikov P.E."/>
        </authorList>
    </citation>
    <scope>NUCLEOTIDE SEQUENCE [LARGE SCALE GENOMIC DNA]</scope>
    <source>
        <strain evidence="22">BMOC 18-1129-001#AD2665</strain>
        <tissue evidence="22">Entire mites</tissue>
    </source>
</reference>
<evidence type="ECO:0000256" key="14">
    <source>
        <dbReference type="ARBA" id="ARBA00022932"/>
    </source>
</evidence>
<dbReference type="PANTHER" id="PTHR42648:SF11">
    <property type="entry name" value="TRANSPOSON TY4-P GAG-POL POLYPROTEIN"/>
    <property type="match status" value="1"/>
</dbReference>
<keyword evidence="16" id="KW-0233">DNA recombination</keyword>
<keyword evidence="12" id="KW-0229">DNA integration</keyword>
<keyword evidence="18" id="KW-0862">Zinc</keyword>
<keyword evidence="2" id="KW-1188">Viral release from host cell</keyword>
<comment type="caution">
    <text evidence="22">The sequence shown here is derived from an EMBL/GenBank/DDBJ whole genome shotgun (WGS) entry which is preliminary data.</text>
</comment>
<keyword evidence="4" id="KW-0540">Nuclease</keyword>
<evidence type="ECO:0000256" key="8">
    <source>
        <dbReference type="ARBA" id="ARBA00022759"/>
    </source>
</evidence>
<feature type="non-terminal residue" evidence="22">
    <location>
        <position position="1309"/>
    </location>
</feature>
<evidence type="ECO:0000256" key="19">
    <source>
        <dbReference type="SAM" id="MobiDB-lite"/>
    </source>
</evidence>
<keyword evidence="14" id="KW-0548">Nucleotidyltransferase</keyword>
<keyword evidence="8" id="KW-0255">Endonuclease</keyword>
<keyword evidence="9" id="KW-0378">Hydrolase</keyword>
<feature type="non-terminal residue" evidence="22">
    <location>
        <position position="1"/>
    </location>
</feature>
<keyword evidence="23" id="KW-1185">Reference proteome</keyword>
<dbReference type="EMBL" id="JAIFTH010000457">
    <property type="protein sequence ID" value="KAG9509473.1"/>
    <property type="molecule type" value="Genomic_DNA"/>
</dbReference>
<evidence type="ECO:0000313" key="23">
    <source>
        <dbReference type="Proteomes" id="UP000825002"/>
    </source>
</evidence>
<evidence type="ECO:0000256" key="3">
    <source>
        <dbReference type="ARBA" id="ARBA00022670"/>
    </source>
</evidence>
<feature type="compositionally biased region" description="Polar residues" evidence="19">
    <location>
        <begin position="65"/>
        <end position="82"/>
    </location>
</feature>
<dbReference type="InterPro" id="IPR012337">
    <property type="entry name" value="RNaseH-like_sf"/>
</dbReference>
<dbReference type="Pfam" id="PF22936">
    <property type="entry name" value="Pol_BBD"/>
    <property type="match status" value="1"/>
</dbReference>
<evidence type="ECO:0000256" key="11">
    <source>
        <dbReference type="ARBA" id="ARBA00022842"/>
    </source>
</evidence>
<keyword evidence="11" id="KW-0460">Magnesium</keyword>
<feature type="region of interest" description="Disordered" evidence="19">
    <location>
        <begin position="65"/>
        <end position="89"/>
    </location>
</feature>
<dbReference type="InterPro" id="IPR025724">
    <property type="entry name" value="GAG-pre-integrase_dom"/>
</dbReference>
<evidence type="ECO:0000256" key="2">
    <source>
        <dbReference type="ARBA" id="ARBA00022612"/>
    </source>
</evidence>
<sequence>RGRGRGSGRGRGNGRGRGQGYRERGRDRGDEDNSTNGDDKSTCNYCKKAGHWVRDCPKLKAKNEASNSAATSSPNQQNTNLSSDREVFNKSSTEQARALVVTFVDEDQNNQSQWVADSGCSAHMTARKEWLHEYQEFTKKVEITVGNSDVILAHGIGKIETTVGVLHNVHYVPDISENLFSLSATVEREISFRSTGSPKRILFEDDGKVLFEAHAEKGVFVIDFELIYPNQTAFTAASLSEWHNRLGHNSIATIKRMAKDCVVDGLNIVETKAAPCESCAVGKIHRCGHPTRTSIKADKPGISINLDTVGPINPVSLGGSAYCALAKDEYSSYKFVRFVSSKVSIKNEVKSIISRSDFLADRGIEHVQSTPYTAQQNGFIEREVRTVTGTARTMLHKSGLPESLWAEALNTAVYILNRVMKRNATCTPYELWFGKRLDHAVILKPNHKQTTKFGQKGDKVVFVGYTDQFNTFRFYEPDNHSVVTSCDVKFLDATGLLNAEEDTTDLNDTITTYNTRTTNPIETLTYDCTIAQQSECDDGDLRNQEIYEIPSDLCGTTPSTSTAITLSSSVVPSHAPVQPGATVTKRPYNRRPVAPTDRVTRQQTRQDPNKAPHTSLLTTIDAIDDPCTFSEAMSRDDKNKLQDAMLAELDSLHRNQVWTLVDRPKNANVVTNKWVLKIKRRPDGSIDRYKARLVARGFSQQEGVDYHETFAPAAHMTSVRLLFAYAAAKQLVWEQFDVKTAFLHGDLEEEVFMEQPEGFVVDENKVCKLKRSLYGLKQAPRMWNIKFRSFLTQLKLIQSKYDNPLLIVAIYVDNGLIFAEQQETVNSIMLSLEEKFEINKVDASTYLGFQIYKTQDNSISLYQQSYIKSMLSKFNVSSANAIPSPITTSTYASVDSKKLDASTSAYAVNKLSRAVADPQLQHWSAAKRIFRYLCGAIHLCIRYTPTSEIPRLEAYCDADFAGDSSGKSTSGGVILFNSSPIHWLSRRQSMITLSSTETEYISICSVVQDTIWIKRLVMELGFIDDTLTILYCDNESAMREAAYSREHFENKVIDIKHVKSENQLADMFTKSTTIQKFQNNRDMLMKPLYFLAVICLVASLFQQQECFVFERTRPLIYIPTNHYVDAGIVQYQVDFTYTSPCTMIPLPLTYHEATKQTSVNNPVNTTSMAVPSNTVQRSAPYLQHPGTLPSPLLPLKNTVYMPTTDDVINMGKRSISYILSGVDGLITGISVTNLISTAYSLISSQSDHNKLKQMEAREEEIIRDFEKHFNITEELNIGLIESFNMLAKDVQEQKRQMLHIAELLPHLTW</sequence>
<dbReference type="Pfam" id="PF13976">
    <property type="entry name" value="gag_pre-integrs"/>
    <property type="match status" value="1"/>
</dbReference>
<keyword evidence="15" id="KW-0917">Virion maturation</keyword>
<dbReference type="SMART" id="SM00343">
    <property type="entry name" value="ZnF_C2HC"/>
    <property type="match status" value="1"/>
</dbReference>
<feature type="compositionally biased region" description="Basic and acidic residues" evidence="19">
    <location>
        <begin position="20"/>
        <end position="41"/>
    </location>
</feature>
<evidence type="ECO:0000256" key="10">
    <source>
        <dbReference type="ARBA" id="ARBA00022840"/>
    </source>
</evidence>
<name>A0ABQ7S800_9ACAR</name>
<keyword evidence="3" id="KW-0645">Protease</keyword>
<keyword evidence="14" id="KW-0239">DNA-directed DNA polymerase</keyword>
<dbReference type="Pfam" id="PF25597">
    <property type="entry name" value="SH3_retrovirus"/>
    <property type="match status" value="1"/>
</dbReference>
<keyword evidence="18" id="KW-0863">Zinc-finger</keyword>
<keyword evidence="6" id="KW-0547">Nucleotide-binding</keyword>
<feature type="region of interest" description="Disordered" evidence="19">
    <location>
        <begin position="1"/>
        <end position="44"/>
    </location>
</feature>
<keyword evidence="5" id="KW-0479">Metal-binding</keyword>
<dbReference type="InterPro" id="IPR001584">
    <property type="entry name" value="Integrase_cat-core"/>
</dbReference>
<dbReference type="InterPro" id="IPR057670">
    <property type="entry name" value="SH3_retrovirus"/>
</dbReference>
<dbReference type="PROSITE" id="PS50994">
    <property type="entry name" value="INTEGRASE"/>
    <property type="match status" value="1"/>
</dbReference>
<evidence type="ECO:0000256" key="1">
    <source>
        <dbReference type="ARBA" id="ARBA00002180"/>
    </source>
</evidence>
<evidence type="ECO:0000256" key="9">
    <source>
        <dbReference type="ARBA" id="ARBA00022801"/>
    </source>
</evidence>
<dbReference type="Pfam" id="PF00098">
    <property type="entry name" value="zf-CCHC"/>
    <property type="match status" value="1"/>
</dbReference>
<evidence type="ECO:0000256" key="13">
    <source>
        <dbReference type="ARBA" id="ARBA00022918"/>
    </source>
</evidence>
<evidence type="ECO:0000256" key="17">
    <source>
        <dbReference type="ARBA" id="ARBA00023268"/>
    </source>
</evidence>
<accession>A0ABQ7S800</accession>
<feature type="compositionally biased region" description="Basic residues" evidence="19">
    <location>
        <begin position="1"/>
        <end position="14"/>
    </location>
</feature>
<dbReference type="Gene3D" id="4.10.60.10">
    <property type="entry name" value="Zinc finger, CCHC-type"/>
    <property type="match status" value="1"/>
</dbReference>
<evidence type="ECO:0000256" key="12">
    <source>
        <dbReference type="ARBA" id="ARBA00022908"/>
    </source>
</evidence>
<keyword evidence="14" id="KW-0808">Transferase</keyword>
<keyword evidence="17" id="KW-0511">Multifunctional enzyme</keyword>
<dbReference type="SUPFAM" id="SSF53098">
    <property type="entry name" value="Ribonuclease H-like"/>
    <property type="match status" value="1"/>
</dbReference>
<evidence type="ECO:0000256" key="4">
    <source>
        <dbReference type="ARBA" id="ARBA00022722"/>
    </source>
</evidence>
<feature type="region of interest" description="Disordered" evidence="19">
    <location>
        <begin position="574"/>
        <end position="613"/>
    </location>
</feature>
<organism evidence="22 23">
    <name type="scientific">Fragariocoptes setiger</name>
    <dbReference type="NCBI Taxonomy" id="1670756"/>
    <lineage>
        <taxon>Eukaryota</taxon>
        <taxon>Metazoa</taxon>
        <taxon>Ecdysozoa</taxon>
        <taxon>Arthropoda</taxon>
        <taxon>Chelicerata</taxon>
        <taxon>Arachnida</taxon>
        <taxon>Acari</taxon>
        <taxon>Acariformes</taxon>
        <taxon>Trombidiformes</taxon>
        <taxon>Prostigmata</taxon>
        <taxon>Eupodina</taxon>
        <taxon>Eriophyoidea</taxon>
        <taxon>Phytoptidae</taxon>
        <taxon>Fragariocoptes</taxon>
    </lineage>
</organism>
<keyword evidence="7" id="KW-0064">Aspartyl protease</keyword>
<evidence type="ECO:0000256" key="16">
    <source>
        <dbReference type="ARBA" id="ARBA00023172"/>
    </source>
</evidence>
<evidence type="ECO:0000256" key="6">
    <source>
        <dbReference type="ARBA" id="ARBA00022741"/>
    </source>
</evidence>
<dbReference type="InterPro" id="IPR054722">
    <property type="entry name" value="PolX-like_BBD"/>
</dbReference>
<dbReference type="InterPro" id="IPR036875">
    <property type="entry name" value="Znf_CCHC_sf"/>
</dbReference>
<dbReference type="CDD" id="cd09272">
    <property type="entry name" value="RNase_HI_RT_Ty1"/>
    <property type="match status" value="1"/>
</dbReference>
<comment type="function">
    <text evidence="1">The aspartyl protease (PR) mediates the proteolytic cleavages of the Gag and Gag-Pol polyproteins after assembly of the VLP.</text>
</comment>
<dbReference type="Gene3D" id="3.30.420.10">
    <property type="entry name" value="Ribonuclease H-like superfamily/Ribonuclease H"/>
    <property type="match status" value="1"/>
</dbReference>
<dbReference type="Pfam" id="PF07727">
    <property type="entry name" value="RVT_2"/>
    <property type="match status" value="1"/>
</dbReference>
<evidence type="ECO:0000259" key="21">
    <source>
        <dbReference type="PROSITE" id="PS50994"/>
    </source>
</evidence>
<dbReference type="InterPro" id="IPR043502">
    <property type="entry name" value="DNA/RNA_pol_sf"/>
</dbReference>
<proteinExistence type="predicted"/>
<dbReference type="SUPFAM" id="SSF56672">
    <property type="entry name" value="DNA/RNA polymerases"/>
    <property type="match status" value="1"/>
</dbReference>
<dbReference type="PANTHER" id="PTHR42648">
    <property type="entry name" value="TRANSPOSASE, PUTATIVE-RELATED"/>
    <property type="match status" value="1"/>
</dbReference>
<evidence type="ECO:0000256" key="15">
    <source>
        <dbReference type="ARBA" id="ARBA00023113"/>
    </source>
</evidence>
<keyword evidence="13" id="KW-0695">RNA-directed DNA polymerase</keyword>
<evidence type="ECO:0008006" key="24">
    <source>
        <dbReference type="Google" id="ProtNLM"/>
    </source>
</evidence>
<gene>
    <name evidence="22" type="ORF">GZH46_02007</name>
</gene>